<dbReference type="OrthoDB" id="9781780at2"/>
<dbReference type="InterPro" id="IPR027022">
    <property type="entry name" value="ABC_permease_BceB-typ"/>
</dbReference>
<feature type="transmembrane region" description="Helical" evidence="6">
    <location>
        <begin position="592"/>
        <end position="615"/>
    </location>
</feature>
<keyword evidence="5 6" id="KW-0472">Membrane</keyword>
<dbReference type="KEGG" id="mdv:C5Q96_02285"/>
<protein>
    <submittedName>
        <fullName evidence="8">ABC transporter permease</fullName>
    </submittedName>
</protein>
<dbReference type="GO" id="GO:0005886">
    <property type="term" value="C:plasma membrane"/>
    <property type="evidence" value="ECO:0007669"/>
    <property type="project" value="UniProtKB-SubCell"/>
</dbReference>
<sequence>MKFSMARKFAFQNLKANRILEIPFVLSSGIMLMLFNIMISLINNKYVQTRHKTLPELITMGAVVVGIFTIIFVMYTTNFLLKKRNKEFALYAILGLEKKHIRKIISIEFFVLFSIIAILGMVGGYIFGQISFLGLNRLMHDVTGRIMDYPFSITAMIVCSITMLGLYFITIARSSYRIYMTTPVQLLGKQHSGEGEPKSRFVLTIIGLAALCGGYGIALTTEGTLSALVNFFIASLLVIAATYLLFISFSIIILKMQRRRKSYFKPEKFLGVSGLLYRMKSNAVSLASIAVMSVGIIITLSATATIYSNIQKNGDSFIAFSRDYILTSDTAVYENNFKDIQKNLENRVSQTVTGKAKIKDSFIELSMNPAVAKKGNSIETYTRDAKTSPYFMFTYDLASYNKKLNKNISLKDDEVLMTSNRKGALNMSSLKIGDRTFKVREIDNKILSSANVDSYALVVKDLSTMQYIASVLKTYNIQNKTMENSSIKCSIEWNVSGINKNSYDRSLSKLKNDNGYTLESRVEVLKGLYELNGGFLFLGVLIGIIFLTGTILVIYYKQISEGYEDREKYQIMKKIGLNDDLIKKTGASQIVWMLYAPLMVAIVHCMVASKIVYQLLKMFGVNQFTQYGTYFGLVIGVFFVIYFVIFKMTSRTYYKIVK</sequence>
<keyword evidence="2 6" id="KW-1003">Cell membrane</keyword>
<name>A0A2S0L3C2_9FIRM</name>
<evidence type="ECO:0000256" key="4">
    <source>
        <dbReference type="ARBA" id="ARBA00022989"/>
    </source>
</evidence>
<gene>
    <name evidence="8" type="ORF">C5Q96_02285</name>
</gene>
<keyword evidence="9" id="KW-1185">Reference proteome</keyword>
<dbReference type="InterPro" id="IPR003838">
    <property type="entry name" value="ABC3_permease_C"/>
</dbReference>
<evidence type="ECO:0000259" key="7">
    <source>
        <dbReference type="Pfam" id="PF02687"/>
    </source>
</evidence>
<dbReference type="Proteomes" id="UP000237883">
    <property type="component" value="Chromosome"/>
</dbReference>
<dbReference type="Pfam" id="PF02687">
    <property type="entry name" value="FtsX"/>
    <property type="match status" value="1"/>
</dbReference>
<evidence type="ECO:0000256" key="3">
    <source>
        <dbReference type="ARBA" id="ARBA00022692"/>
    </source>
</evidence>
<evidence type="ECO:0000313" key="8">
    <source>
        <dbReference type="EMBL" id="AVM47745.1"/>
    </source>
</evidence>
<dbReference type="AlphaFoldDB" id="A0A2S0L3C2"/>
<evidence type="ECO:0000256" key="2">
    <source>
        <dbReference type="ARBA" id="ARBA00022475"/>
    </source>
</evidence>
<dbReference type="EMBL" id="CP027228">
    <property type="protein sequence ID" value="AVM47745.1"/>
    <property type="molecule type" value="Genomic_DNA"/>
</dbReference>
<evidence type="ECO:0000256" key="6">
    <source>
        <dbReference type="PIRNR" id="PIRNR018968"/>
    </source>
</evidence>
<feature type="transmembrane region" description="Helical" evidence="6">
    <location>
        <begin position="201"/>
        <end position="219"/>
    </location>
</feature>
<feature type="transmembrane region" description="Helical" evidence="6">
    <location>
        <begin position="627"/>
        <end position="646"/>
    </location>
</feature>
<proteinExistence type="inferred from homology"/>
<keyword evidence="4 6" id="KW-1133">Transmembrane helix</keyword>
<dbReference type="PIRSF" id="PIRSF018968">
    <property type="entry name" value="ABC_permease_BceB"/>
    <property type="match status" value="1"/>
</dbReference>
<feature type="transmembrane region" description="Helical" evidence="6">
    <location>
        <begin position="283"/>
        <end position="307"/>
    </location>
</feature>
<dbReference type="InterPro" id="IPR052536">
    <property type="entry name" value="ABC-4_Integral_Memb_Prot"/>
</dbReference>
<accession>A0A2S0L3C2</accession>
<evidence type="ECO:0000256" key="1">
    <source>
        <dbReference type="ARBA" id="ARBA00004651"/>
    </source>
</evidence>
<dbReference type="PANTHER" id="PTHR46795:SF3">
    <property type="entry name" value="ABC TRANSPORTER PERMEASE"/>
    <property type="match status" value="1"/>
</dbReference>
<organism evidence="8 9">
    <name type="scientific">Mogibacterium diversum</name>
    <dbReference type="NCBI Taxonomy" id="114527"/>
    <lineage>
        <taxon>Bacteria</taxon>
        <taxon>Bacillati</taxon>
        <taxon>Bacillota</taxon>
        <taxon>Clostridia</taxon>
        <taxon>Peptostreptococcales</taxon>
        <taxon>Anaerovoracaceae</taxon>
        <taxon>Mogibacterium</taxon>
    </lineage>
</organism>
<feature type="domain" description="ABC3 transporter permease C-terminal" evidence="7">
    <location>
        <begin position="62"/>
        <end position="180"/>
    </location>
</feature>
<comment type="similarity">
    <text evidence="6">Belongs to the ABC-4 integral membrane protein family.</text>
</comment>
<dbReference type="PANTHER" id="PTHR46795">
    <property type="entry name" value="ABC TRANSPORTER PERMEASE-RELATED-RELATED"/>
    <property type="match status" value="1"/>
</dbReference>
<feature type="transmembrane region" description="Helical" evidence="6">
    <location>
        <begin position="535"/>
        <end position="556"/>
    </location>
</feature>
<keyword evidence="3 6" id="KW-0812">Transmembrane</keyword>
<feature type="transmembrane region" description="Helical" evidence="6">
    <location>
        <begin position="231"/>
        <end position="254"/>
    </location>
</feature>
<reference evidence="9" key="1">
    <citation type="submission" date="2018-02" db="EMBL/GenBank/DDBJ databases">
        <authorList>
            <person name="Holder M.E."/>
            <person name="Ajami N.J."/>
            <person name="Petrosino J.F."/>
        </authorList>
    </citation>
    <scope>NUCLEOTIDE SEQUENCE [LARGE SCALE GENOMIC DNA]</scope>
    <source>
        <strain evidence="9">CCUG 47132</strain>
    </source>
</reference>
<evidence type="ECO:0000313" key="9">
    <source>
        <dbReference type="Proteomes" id="UP000237883"/>
    </source>
</evidence>
<comment type="subcellular location">
    <subcellularLocation>
        <location evidence="1 6">Cell membrane</location>
        <topology evidence="1 6">Multi-pass membrane protein</topology>
    </subcellularLocation>
</comment>
<feature type="transmembrane region" description="Helical" evidence="6">
    <location>
        <begin position="109"/>
        <end position="130"/>
    </location>
</feature>
<feature type="transmembrane region" description="Helical" evidence="6">
    <location>
        <begin position="150"/>
        <end position="170"/>
    </location>
</feature>
<keyword evidence="6" id="KW-0813">Transport</keyword>
<evidence type="ECO:0000256" key="5">
    <source>
        <dbReference type="ARBA" id="ARBA00023136"/>
    </source>
</evidence>
<dbReference type="GO" id="GO:0055085">
    <property type="term" value="P:transmembrane transport"/>
    <property type="evidence" value="ECO:0007669"/>
    <property type="project" value="UniProtKB-UniRule"/>
</dbReference>
<feature type="transmembrane region" description="Helical" evidence="6">
    <location>
        <begin position="20"/>
        <end position="42"/>
    </location>
</feature>
<feature type="transmembrane region" description="Helical" evidence="6">
    <location>
        <begin position="57"/>
        <end position="81"/>
    </location>
</feature>